<dbReference type="PANTHER" id="PTHR22834:SF20">
    <property type="entry name" value="SH3 DOMAIN-CONTAINING PROTEIN"/>
    <property type="match status" value="1"/>
</dbReference>
<gene>
    <name evidence="5" type="primary">DNMBP_1</name>
    <name evidence="5" type="ORF">GWK47_003723</name>
</gene>
<feature type="domain" description="SH3" evidence="4">
    <location>
        <begin position="320"/>
        <end position="379"/>
    </location>
</feature>
<dbReference type="InterPro" id="IPR001452">
    <property type="entry name" value="SH3_domain"/>
</dbReference>
<name>A0A8J5D0T0_CHIOP</name>
<dbReference type="PROSITE" id="PS50002">
    <property type="entry name" value="SH3"/>
    <property type="match status" value="1"/>
</dbReference>
<evidence type="ECO:0000256" key="2">
    <source>
        <dbReference type="PROSITE-ProRule" id="PRU00192"/>
    </source>
</evidence>
<sequence>MLTQFRVKYLQQVGEFRQLSFIPPECQQWASLPRAAKTRVRKSLDGSAARKEHAEAAKTKVLAQYPREGVYVTREVHTPAEVMELTLYPGDHVALLKNKDPLGRTDRWFVDDGDNKGFVRASCLKPLLEPEGGGGGRGGSGGGGIVAAPPPSLPGSVAPPGHPPPPTTPRPSTVPRPAPAPPEQGPPRYEDIFPADPATVSRGPGFSRPPPPRYSSVGAPTPVPQPPLPAKPQPLPATASGECRDGVGDYYSPPLDRQLSGDYNSPVSEENNIYEEIDQRPRGGRRENGAAAEADHSPIYEVIKDGEIVYAQENTAPASAEPQFYYALYNFGGSDGTQLSLVAGQVLLVLHAVSPDWWFVEDRSGKQGYAPASYLTRYN</sequence>
<dbReference type="GO" id="GO:0005085">
    <property type="term" value="F:guanyl-nucleotide exchange factor activity"/>
    <property type="evidence" value="ECO:0007669"/>
    <property type="project" value="TreeGrafter"/>
</dbReference>
<feature type="compositionally biased region" description="Pro residues" evidence="3">
    <location>
        <begin position="221"/>
        <end position="235"/>
    </location>
</feature>
<feature type="compositionally biased region" description="Polar residues" evidence="3">
    <location>
        <begin position="261"/>
        <end position="271"/>
    </location>
</feature>
<dbReference type="SMART" id="SM00326">
    <property type="entry name" value="SH3"/>
    <property type="match status" value="2"/>
</dbReference>
<dbReference type="EMBL" id="JACEEZ010002126">
    <property type="protein sequence ID" value="KAG0728509.1"/>
    <property type="molecule type" value="Genomic_DNA"/>
</dbReference>
<dbReference type="OrthoDB" id="27823at2759"/>
<evidence type="ECO:0000313" key="6">
    <source>
        <dbReference type="Proteomes" id="UP000770661"/>
    </source>
</evidence>
<dbReference type="PANTHER" id="PTHR22834">
    <property type="entry name" value="NUCLEAR FUSION PROTEIN FUS2"/>
    <property type="match status" value="1"/>
</dbReference>
<dbReference type="GO" id="GO:0005737">
    <property type="term" value="C:cytoplasm"/>
    <property type="evidence" value="ECO:0007669"/>
    <property type="project" value="TreeGrafter"/>
</dbReference>
<keyword evidence="1 2" id="KW-0728">SH3 domain</keyword>
<evidence type="ECO:0000256" key="3">
    <source>
        <dbReference type="SAM" id="MobiDB-lite"/>
    </source>
</evidence>
<dbReference type="InterPro" id="IPR036028">
    <property type="entry name" value="SH3-like_dom_sf"/>
</dbReference>
<keyword evidence="6" id="KW-1185">Reference proteome</keyword>
<feature type="compositionally biased region" description="Gly residues" evidence="3">
    <location>
        <begin position="131"/>
        <end position="145"/>
    </location>
</feature>
<evidence type="ECO:0000256" key="1">
    <source>
        <dbReference type="ARBA" id="ARBA00022443"/>
    </source>
</evidence>
<protein>
    <submittedName>
        <fullName evidence="5">Dynamin-binding protein</fullName>
    </submittedName>
</protein>
<feature type="compositionally biased region" description="Pro residues" evidence="3">
    <location>
        <begin position="160"/>
        <end position="185"/>
    </location>
</feature>
<evidence type="ECO:0000313" key="5">
    <source>
        <dbReference type="EMBL" id="KAG0728509.1"/>
    </source>
</evidence>
<dbReference type="Proteomes" id="UP000770661">
    <property type="component" value="Unassembled WGS sequence"/>
</dbReference>
<reference evidence="5" key="1">
    <citation type="submission" date="2020-07" db="EMBL/GenBank/DDBJ databases">
        <title>The High-quality genome of the commercially important snow crab, Chionoecetes opilio.</title>
        <authorList>
            <person name="Jeong J.-H."/>
            <person name="Ryu S."/>
        </authorList>
    </citation>
    <scope>NUCLEOTIDE SEQUENCE</scope>
    <source>
        <strain evidence="5">MADBK_172401_WGS</strain>
        <tissue evidence="5">Digestive gland</tissue>
    </source>
</reference>
<accession>A0A8J5D0T0</accession>
<dbReference type="InterPro" id="IPR051492">
    <property type="entry name" value="Dynamin-Rho_GEF"/>
</dbReference>
<feature type="region of interest" description="Disordered" evidence="3">
    <location>
        <begin position="128"/>
        <end position="296"/>
    </location>
</feature>
<dbReference type="AlphaFoldDB" id="A0A8J5D0T0"/>
<evidence type="ECO:0000259" key="4">
    <source>
        <dbReference type="PROSITE" id="PS50002"/>
    </source>
</evidence>
<dbReference type="SUPFAM" id="SSF50044">
    <property type="entry name" value="SH3-domain"/>
    <property type="match status" value="2"/>
</dbReference>
<dbReference type="Pfam" id="PF14604">
    <property type="entry name" value="SH3_9"/>
    <property type="match status" value="1"/>
</dbReference>
<proteinExistence type="predicted"/>
<feature type="compositionally biased region" description="Basic and acidic residues" evidence="3">
    <location>
        <begin position="277"/>
        <end position="296"/>
    </location>
</feature>
<comment type="caution">
    <text evidence="5">The sequence shown here is derived from an EMBL/GenBank/DDBJ whole genome shotgun (WGS) entry which is preliminary data.</text>
</comment>
<dbReference type="Gene3D" id="2.30.30.40">
    <property type="entry name" value="SH3 Domains"/>
    <property type="match status" value="2"/>
</dbReference>
<organism evidence="5 6">
    <name type="scientific">Chionoecetes opilio</name>
    <name type="common">Atlantic snow crab</name>
    <name type="synonym">Cancer opilio</name>
    <dbReference type="NCBI Taxonomy" id="41210"/>
    <lineage>
        <taxon>Eukaryota</taxon>
        <taxon>Metazoa</taxon>
        <taxon>Ecdysozoa</taxon>
        <taxon>Arthropoda</taxon>
        <taxon>Crustacea</taxon>
        <taxon>Multicrustacea</taxon>
        <taxon>Malacostraca</taxon>
        <taxon>Eumalacostraca</taxon>
        <taxon>Eucarida</taxon>
        <taxon>Decapoda</taxon>
        <taxon>Pleocyemata</taxon>
        <taxon>Brachyura</taxon>
        <taxon>Eubrachyura</taxon>
        <taxon>Majoidea</taxon>
        <taxon>Majidae</taxon>
        <taxon>Chionoecetes</taxon>
    </lineage>
</organism>